<feature type="signal peptide" evidence="2">
    <location>
        <begin position="1"/>
        <end position="25"/>
    </location>
</feature>
<dbReference type="CDD" id="cd15482">
    <property type="entry name" value="Sialidase_non-viral"/>
    <property type="match status" value="1"/>
</dbReference>
<name>A0A418PNN9_9BACT</name>
<feature type="domain" description="Fibronectin type-III" evidence="3">
    <location>
        <begin position="924"/>
        <end position="1012"/>
    </location>
</feature>
<dbReference type="InterPro" id="IPR026444">
    <property type="entry name" value="Secre_tail"/>
</dbReference>
<dbReference type="PROSITE" id="PS50853">
    <property type="entry name" value="FN3"/>
    <property type="match status" value="4"/>
</dbReference>
<evidence type="ECO:0000256" key="2">
    <source>
        <dbReference type="SAM" id="SignalP"/>
    </source>
</evidence>
<dbReference type="SUPFAM" id="SSF110296">
    <property type="entry name" value="Oligoxyloglucan reducing end-specific cellobiohydrolase"/>
    <property type="match status" value="2"/>
</dbReference>
<dbReference type="InterPro" id="IPR007280">
    <property type="entry name" value="Peptidase_C_arc/bac"/>
</dbReference>
<dbReference type="Gene3D" id="2.60.120.380">
    <property type="match status" value="2"/>
</dbReference>
<evidence type="ECO:0000313" key="5">
    <source>
        <dbReference type="Proteomes" id="UP000283522"/>
    </source>
</evidence>
<comment type="caution">
    <text evidence="4">The sequence shown here is derived from an EMBL/GenBank/DDBJ whole genome shotgun (WGS) entry which is preliminary data.</text>
</comment>
<feature type="domain" description="Fibronectin type-III" evidence="3">
    <location>
        <begin position="833"/>
        <end position="923"/>
    </location>
</feature>
<dbReference type="InterPro" id="IPR036116">
    <property type="entry name" value="FN3_sf"/>
</dbReference>
<dbReference type="EMBL" id="QXML01000008">
    <property type="protein sequence ID" value="RIW13633.1"/>
    <property type="molecule type" value="Genomic_DNA"/>
</dbReference>
<dbReference type="PANTHER" id="PTHR46708:SF2">
    <property type="entry name" value="FIBRONECTIN TYPE-III DOMAIN-CONTAINING PROTEIN"/>
    <property type="match status" value="1"/>
</dbReference>
<proteinExistence type="predicted"/>
<dbReference type="CDD" id="cd00063">
    <property type="entry name" value="FN3"/>
    <property type="match status" value="4"/>
</dbReference>
<dbReference type="InterPro" id="IPR015943">
    <property type="entry name" value="WD40/YVTN_repeat-like_dom_sf"/>
</dbReference>
<evidence type="ECO:0000256" key="1">
    <source>
        <dbReference type="ARBA" id="ARBA00022737"/>
    </source>
</evidence>
<dbReference type="Pfam" id="PF04151">
    <property type="entry name" value="PPC"/>
    <property type="match status" value="1"/>
</dbReference>
<evidence type="ECO:0000313" key="4">
    <source>
        <dbReference type="EMBL" id="RIW13633.1"/>
    </source>
</evidence>
<evidence type="ECO:0000259" key="3">
    <source>
        <dbReference type="PROSITE" id="PS50853"/>
    </source>
</evidence>
<dbReference type="SUPFAM" id="SSF89260">
    <property type="entry name" value="Collagen-binding domain"/>
    <property type="match status" value="1"/>
</dbReference>
<reference evidence="4 5" key="1">
    <citation type="submission" date="2018-09" db="EMBL/GenBank/DDBJ databases">
        <authorList>
            <person name="Wang X."/>
            <person name="Du Z."/>
        </authorList>
    </citation>
    <scope>NUCLEOTIDE SEQUENCE [LARGE SCALE GENOMIC DNA]</scope>
    <source>
        <strain evidence="4 5">N3</strain>
    </source>
</reference>
<dbReference type="InterPro" id="IPR003961">
    <property type="entry name" value="FN3_dom"/>
</dbReference>
<dbReference type="InterPro" id="IPR013783">
    <property type="entry name" value="Ig-like_fold"/>
</dbReference>
<dbReference type="Gene3D" id="2.130.10.10">
    <property type="entry name" value="YVTN repeat-like/Quinoprotein amine dehydrogenase"/>
    <property type="match status" value="3"/>
</dbReference>
<dbReference type="NCBIfam" id="TIGR04183">
    <property type="entry name" value="Por_Secre_tail"/>
    <property type="match status" value="1"/>
</dbReference>
<gene>
    <name evidence="4" type="ORF">D0X99_15425</name>
</gene>
<dbReference type="SMART" id="SM00060">
    <property type="entry name" value="FN3"/>
    <property type="match status" value="4"/>
</dbReference>
<dbReference type="InterPro" id="IPR031778">
    <property type="entry name" value="Sortilin_N"/>
</dbReference>
<feature type="chain" id="PRO_5019300085" evidence="2">
    <location>
        <begin position="26"/>
        <end position="1460"/>
    </location>
</feature>
<protein>
    <submittedName>
        <fullName evidence="4">T9SS C-terminal target domain-containing protein</fullName>
    </submittedName>
</protein>
<keyword evidence="1" id="KW-0677">Repeat</keyword>
<feature type="domain" description="Fibronectin type-III" evidence="3">
    <location>
        <begin position="1142"/>
        <end position="1230"/>
    </location>
</feature>
<dbReference type="Proteomes" id="UP000283522">
    <property type="component" value="Unassembled WGS sequence"/>
</dbReference>
<accession>A0A418PNN9</accession>
<dbReference type="Gene3D" id="2.60.40.10">
    <property type="entry name" value="Immunoglobulins"/>
    <property type="match status" value="4"/>
</dbReference>
<dbReference type="SUPFAM" id="SSF49265">
    <property type="entry name" value="Fibronectin type III"/>
    <property type="match status" value="2"/>
</dbReference>
<organism evidence="4 5">
    <name type="scientific">Algoriphagus lacus</name>
    <dbReference type="NCBI Taxonomy" id="2056311"/>
    <lineage>
        <taxon>Bacteria</taxon>
        <taxon>Pseudomonadati</taxon>
        <taxon>Bacteroidota</taxon>
        <taxon>Cytophagia</taxon>
        <taxon>Cytophagales</taxon>
        <taxon>Cyclobacteriaceae</taxon>
        <taxon>Algoriphagus</taxon>
    </lineage>
</organism>
<sequence length="1460" mass="157176">MKMRNLILLTFSLLVWMVNFNPAISQGQSDANRVNIWELMERRDLRLQEIDAIAKRFFDAVGRERGTGYKQYERWKYEQQFHLDANGYILPEGYDQQQYELTAPETQSTTGWTEIGPNYWNRTSGWNPGVGRITSIAVSPSNPSIIYICTPGGGMWKSSQGGNQWIPLSDYDNSMMSMYAVAVHPTNPNIVFAGKNNGQVIKSIDGGFTWTAASTGAGTIWKINFHPNDPNIMFAVGTSGISKSINGGTSFTLKSTVRAEDIEFLPANPDVLIASYNAIQRSTDGGETWATLGSTQGVSFSARTLVSVSPASPQRIYAVQANGNVFGRMLRSDDGGATFYTTVTGSSSTGTNYFGYETNGTGTTGQASYDMAMTVNPNNADEVHIAGIICWKSTNGGYSFSATTAWSLPNSLGYNHADVHVLEWVGNAIYSGSDGGIYKSIDNADNWTDLTRGLGIRQLYKISNSKTNSALVMGGAQDNGTSIYKTTGWIDWLGADGMDCMVSPLDANLIWGTSQYGSMYRTSNGGSSYSSITEPTTGNWVTPLAIEDNTNTIYAGWNGVYRSTDLGVSWTKLSGTTITSNLNTLAVAPSNSQYIYASVGTTLYVTKDGGSTWLTFPQSGSITQVGIHPTNPAKIWITTSTTASRLLYSENSGETVTNISTGLPNLAARSVAVENSSSDGVYVAMNIGVYYKNNLMTSWVNLTENLPLVAINEVEIVPSADKIRIGTYGRGIWERSTYIACPSPSALSTTQVGPTSATLNWGGVSGASGYLVEYKLSSALTWNIAASSTTSTTITLTNLDQESTYQWRVSTLCGTGSSAASESQFTTGASCPVPLGLQTSAITKSSATLSWTAVAGATSYELDYRALGAPDWTNLGVAIPQSQFDLSGLTEGIAYEWRVRAVCSTEFGTYAQAQFTTAITCLAPTSLSTSGITSNSAQLNWTAVTGATGYDLEFRAFGSSNWILAGTNLAGNTFALTGLSGEITYEWRVRTNCGSLSGTSEFVVSSFTTLAQVCQDIYESNETRATAKVISTTPINARIGSLTDQDWFELPIGSGKATNLRVSLSNLPSNTFLYLYSANGTLLASSEQSGATGQTLVYNSTTNRISYFILVKGDGASFSNNCYTLLAETNTKAFTNPLACNPPTGLTASSIDLNSAIVSWTATTNGQSYQVEYKLGTATTWTVAASQTPGTSLTLTGLLEGQLYNWRVRTNCSASTSTYAQSSFTTASSTCVDNYENNNTRAEAKTISTGVGINATISNSSDEDWFAFTSGKGRSANLRITLDGLPVNLDLYFYNSTGQLIGTSTNSGISPEQIVFNNAQINSTYFVRVISATGENSNSCYSLLVENNSKAFPVAYRELPEEIFETVEKQNTETQVENEAVRLYPNPTRDKISLEFYSPMAHSATVELLDMTGKPILSTSAEIKKGENLIVLDVSGEKPGMYLLRLQSTRTLLNRKIMIQ</sequence>
<dbReference type="InterPro" id="IPR050991">
    <property type="entry name" value="ECM_Regulatory_Proteins"/>
</dbReference>
<dbReference type="PANTHER" id="PTHR46708">
    <property type="entry name" value="TENASCIN"/>
    <property type="match status" value="1"/>
</dbReference>
<keyword evidence="5" id="KW-1185">Reference proteome</keyword>
<keyword evidence="2" id="KW-0732">Signal</keyword>
<dbReference type="Pfam" id="PF00041">
    <property type="entry name" value="fn3"/>
    <property type="match status" value="3"/>
</dbReference>
<dbReference type="Pfam" id="PF15902">
    <property type="entry name" value="Sortilin-Vps10"/>
    <property type="match status" value="1"/>
</dbReference>
<feature type="domain" description="Fibronectin type-III" evidence="3">
    <location>
        <begin position="743"/>
        <end position="832"/>
    </location>
</feature>
<dbReference type="Pfam" id="PF18962">
    <property type="entry name" value="Por_Secre_tail"/>
    <property type="match status" value="1"/>
</dbReference>